<feature type="domain" description="HTH-like" evidence="1">
    <location>
        <begin position="37"/>
        <end position="81"/>
    </location>
</feature>
<evidence type="ECO:0000313" key="3">
    <source>
        <dbReference type="Proteomes" id="UP001589769"/>
    </source>
</evidence>
<dbReference type="RefSeq" id="WP_382372534.1">
    <property type="nucleotide sequence ID" value="NZ_JBHLWA010000002.1"/>
</dbReference>
<name>A0ABV6HTL4_9PAST</name>
<gene>
    <name evidence="2" type="ORF">ACFFHT_00685</name>
</gene>
<proteinExistence type="predicted"/>
<dbReference type="Proteomes" id="UP001589769">
    <property type="component" value="Unassembled WGS sequence"/>
</dbReference>
<evidence type="ECO:0000259" key="1">
    <source>
        <dbReference type="Pfam" id="PF13276"/>
    </source>
</evidence>
<dbReference type="EMBL" id="JBHLWA010000002">
    <property type="protein sequence ID" value="MFC0322091.1"/>
    <property type="molecule type" value="Genomic_DNA"/>
</dbReference>
<accession>A0ABV6HTL4</accession>
<evidence type="ECO:0000313" key="2">
    <source>
        <dbReference type="EMBL" id="MFC0322091.1"/>
    </source>
</evidence>
<sequence length="82" mass="9592">RVQYPLTLLLIYAQLARSTFFYHIMQQSKQADKDTSLSVRILAIKQQHPHYGYRRVTKQLGDGINHKRVQRIIQVMGLQVKG</sequence>
<dbReference type="InterPro" id="IPR025948">
    <property type="entry name" value="HTH-like_dom"/>
</dbReference>
<protein>
    <submittedName>
        <fullName evidence="2">IS3 family transposase</fullName>
    </submittedName>
</protein>
<dbReference type="Pfam" id="PF13276">
    <property type="entry name" value="HTH_21"/>
    <property type="match status" value="1"/>
</dbReference>
<keyword evidence="3" id="KW-1185">Reference proteome</keyword>
<feature type="non-terminal residue" evidence="2">
    <location>
        <position position="82"/>
    </location>
</feature>
<organism evidence="2 3">
    <name type="scientific">Gallibacterium melopsittaci</name>
    <dbReference type="NCBI Taxonomy" id="516063"/>
    <lineage>
        <taxon>Bacteria</taxon>
        <taxon>Pseudomonadati</taxon>
        <taxon>Pseudomonadota</taxon>
        <taxon>Gammaproteobacteria</taxon>
        <taxon>Pasteurellales</taxon>
        <taxon>Pasteurellaceae</taxon>
        <taxon>Gallibacterium</taxon>
    </lineage>
</organism>
<comment type="caution">
    <text evidence="2">The sequence shown here is derived from an EMBL/GenBank/DDBJ whole genome shotgun (WGS) entry which is preliminary data.</text>
</comment>
<reference evidence="2 3" key="1">
    <citation type="submission" date="2024-09" db="EMBL/GenBank/DDBJ databases">
        <authorList>
            <person name="Sun Q."/>
            <person name="Mori K."/>
        </authorList>
    </citation>
    <scope>NUCLEOTIDE SEQUENCE [LARGE SCALE GENOMIC DNA]</scope>
    <source>
        <strain evidence="2 3">CCM 7538</strain>
    </source>
</reference>
<feature type="non-terminal residue" evidence="2">
    <location>
        <position position="1"/>
    </location>
</feature>